<comment type="similarity">
    <text evidence="2">Belongs to the TAF11 family.</text>
</comment>
<evidence type="ECO:0000256" key="2">
    <source>
        <dbReference type="ARBA" id="ARBA00009788"/>
    </source>
</evidence>
<reference evidence="8" key="2">
    <citation type="submission" date="2023-05" db="EMBL/GenBank/DDBJ databases">
        <authorList>
            <consortium name="Lawrence Berkeley National Laboratory"/>
            <person name="Steindorff A."/>
            <person name="Hensen N."/>
            <person name="Bonometti L."/>
            <person name="Westerberg I."/>
            <person name="Brannstrom I.O."/>
            <person name="Guillou S."/>
            <person name="Cros-Aarteil S."/>
            <person name="Calhoun S."/>
            <person name="Haridas S."/>
            <person name="Kuo A."/>
            <person name="Mondo S."/>
            <person name="Pangilinan J."/>
            <person name="Riley R."/>
            <person name="Labutti K."/>
            <person name="Andreopoulos B."/>
            <person name="Lipzen A."/>
            <person name="Chen C."/>
            <person name="Yanf M."/>
            <person name="Daum C."/>
            <person name="Ng V."/>
            <person name="Clum A."/>
            <person name="Ohm R."/>
            <person name="Martin F."/>
            <person name="Silar P."/>
            <person name="Natvig D."/>
            <person name="Lalanne C."/>
            <person name="Gautier V."/>
            <person name="Ament-Velasquez S.L."/>
            <person name="Kruys A."/>
            <person name="Hutchinson M.I."/>
            <person name="Powell A.J."/>
            <person name="Barry K."/>
            <person name="Miller A.N."/>
            <person name="Grigoriev I.V."/>
            <person name="Debuchy R."/>
            <person name="Gladieux P."/>
            <person name="Thoren M.H."/>
            <person name="Johannesson H."/>
        </authorList>
    </citation>
    <scope>NUCLEOTIDE SEQUENCE</scope>
    <source>
        <strain evidence="8">PSN293</strain>
    </source>
</reference>
<dbReference type="GO" id="GO:0046982">
    <property type="term" value="F:protein heterodimerization activity"/>
    <property type="evidence" value="ECO:0007669"/>
    <property type="project" value="InterPro"/>
</dbReference>
<dbReference type="Gene3D" id="1.10.20.10">
    <property type="entry name" value="Histone, subunit A"/>
    <property type="match status" value="1"/>
</dbReference>
<dbReference type="InterPro" id="IPR006809">
    <property type="entry name" value="TAFII28_dom"/>
</dbReference>
<evidence type="ECO:0000256" key="3">
    <source>
        <dbReference type="ARBA" id="ARBA00023015"/>
    </source>
</evidence>
<proteinExistence type="inferred from homology"/>
<accession>A0AAN6Y0C3</accession>
<dbReference type="SUPFAM" id="SSF47113">
    <property type="entry name" value="Histone-fold"/>
    <property type="match status" value="1"/>
</dbReference>
<dbReference type="GO" id="GO:0051123">
    <property type="term" value="P:RNA polymerase II preinitiation complex assembly"/>
    <property type="evidence" value="ECO:0007669"/>
    <property type="project" value="InterPro"/>
</dbReference>
<feature type="region of interest" description="Disordered" evidence="6">
    <location>
        <begin position="1"/>
        <end position="144"/>
    </location>
</feature>
<organism evidence="8 9">
    <name type="scientific">Rhypophila decipiens</name>
    <dbReference type="NCBI Taxonomy" id="261697"/>
    <lineage>
        <taxon>Eukaryota</taxon>
        <taxon>Fungi</taxon>
        <taxon>Dikarya</taxon>
        <taxon>Ascomycota</taxon>
        <taxon>Pezizomycotina</taxon>
        <taxon>Sordariomycetes</taxon>
        <taxon>Sordariomycetidae</taxon>
        <taxon>Sordariales</taxon>
        <taxon>Naviculisporaceae</taxon>
        <taxon>Rhypophila</taxon>
    </lineage>
</organism>
<dbReference type="Pfam" id="PF04719">
    <property type="entry name" value="TAFII28"/>
    <property type="match status" value="1"/>
</dbReference>
<dbReference type="AlphaFoldDB" id="A0AAN6Y0C3"/>
<dbReference type="PANTHER" id="PTHR13218">
    <property type="entry name" value="TRANSCRIPTION INITIATION FACTOR TFIID SUBUNIT 11-RELATED"/>
    <property type="match status" value="1"/>
</dbReference>
<feature type="domain" description="TAFII28-like protein" evidence="7">
    <location>
        <begin position="189"/>
        <end position="301"/>
    </location>
</feature>
<evidence type="ECO:0000313" key="8">
    <source>
        <dbReference type="EMBL" id="KAK4209966.1"/>
    </source>
</evidence>
<keyword evidence="5" id="KW-0539">Nucleus</keyword>
<evidence type="ECO:0000256" key="1">
    <source>
        <dbReference type="ARBA" id="ARBA00004123"/>
    </source>
</evidence>
<comment type="caution">
    <text evidence="8">The sequence shown here is derived from an EMBL/GenBank/DDBJ whole genome shotgun (WGS) entry which is preliminary data.</text>
</comment>
<evidence type="ECO:0000256" key="6">
    <source>
        <dbReference type="SAM" id="MobiDB-lite"/>
    </source>
</evidence>
<protein>
    <submittedName>
        <fullName evidence="8">HTAFII28-like protein conserved region-domain-containing protein</fullName>
    </submittedName>
</protein>
<keyword evidence="3" id="KW-0805">Transcription regulation</keyword>
<evidence type="ECO:0000256" key="5">
    <source>
        <dbReference type="ARBA" id="ARBA00023242"/>
    </source>
</evidence>
<dbReference type="InterPro" id="IPR045127">
    <property type="entry name" value="TAF11-like"/>
</dbReference>
<comment type="subcellular location">
    <subcellularLocation>
        <location evidence="1">Nucleus</location>
    </subcellularLocation>
</comment>
<sequence length="339" mass="36543">MASPPAGYSFPPTAHSPPYPSHSQLPPINTKMNKKRASEGGASGPSPSLKRRKPSTVSVASGAGGGSAHPLRQTANARDEVGTPFTERSPSVDIDNMSFVSGSQVSAAGPPKKKRGRKSKADKAREQTPSAVSGRMTVAGSEVGGRGSASLVAADDGADVPEDEGPIEVTATENFSMEQRQEEKQRMHILVNALSPDQFHRLENYRASGLAKASIRRLINQTISQSVSENIVIASRTISKLHLGSIIESARRIQQEWIAKTGEKQTDLPTPPPELDGVPILSDARNPGPLRPEHLREAVRRHKLAYEAGGVGLNQTWYIQNQSGIERFPMRTGGRRIFR</sequence>
<evidence type="ECO:0000256" key="4">
    <source>
        <dbReference type="ARBA" id="ARBA00023163"/>
    </source>
</evidence>
<name>A0AAN6Y0C3_9PEZI</name>
<reference evidence="8" key="1">
    <citation type="journal article" date="2023" name="Mol. Phylogenet. Evol.">
        <title>Genome-scale phylogeny and comparative genomics of the fungal order Sordariales.</title>
        <authorList>
            <person name="Hensen N."/>
            <person name="Bonometti L."/>
            <person name="Westerberg I."/>
            <person name="Brannstrom I.O."/>
            <person name="Guillou S."/>
            <person name="Cros-Aarteil S."/>
            <person name="Calhoun S."/>
            <person name="Haridas S."/>
            <person name="Kuo A."/>
            <person name="Mondo S."/>
            <person name="Pangilinan J."/>
            <person name="Riley R."/>
            <person name="LaButti K."/>
            <person name="Andreopoulos B."/>
            <person name="Lipzen A."/>
            <person name="Chen C."/>
            <person name="Yan M."/>
            <person name="Daum C."/>
            <person name="Ng V."/>
            <person name="Clum A."/>
            <person name="Steindorff A."/>
            <person name="Ohm R.A."/>
            <person name="Martin F."/>
            <person name="Silar P."/>
            <person name="Natvig D.O."/>
            <person name="Lalanne C."/>
            <person name="Gautier V."/>
            <person name="Ament-Velasquez S.L."/>
            <person name="Kruys A."/>
            <person name="Hutchinson M.I."/>
            <person name="Powell A.J."/>
            <person name="Barry K."/>
            <person name="Miller A.N."/>
            <person name="Grigoriev I.V."/>
            <person name="Debuchy R."/>
            <person name="Gladieux P."/>
            <person name="Hiltunen Thoren M."/>
            <person name="Johannesson H."/>
        </authorList>
    </citation>
    <scope>NUCLEOTIDE SEQUENCE</scope>
    <source>
        <strain evidence="8">PSN293</strain>
    </source>
</reference>
<gene>
    <name evidence="8" type="ORF">QBC37DRAFT_429613</name>
</gene>
<dbReference type="GO" id="GO:0016251">
    <property type="term" value="F:RNA polymerase II general transcription initiation factor activity"/>
    <property type="evidence" value="ECO:0007669"/>
    <property type="project" value="TreeGrafter"/>
</dbReference>
<evidence type="ECO:0000259" key="7">
    <source>
        <dbReference type="Pfam" id="PF04719"/>
    </source>
</evidence>
<dbReference type="InterPro" id="IPR009072">
    <property type="entry name" value="Histone-fold"/>
</dbReference>
<dbReference type="EMBL" id="MU858189">
    <property type="protein sequence ID" value="KAK4209966.1"/>
    <property type="molecule type" value="Genomic_DNA"/>
</dbReference>
<dbReference type="GO" id="GO:0005669">
    <property type="term" value="C:transcription factor TFIID complex"/>
    <property type="evidence" value="ECO:0007669"/>
    <property type="project" value="InterPro"/>
</dbReference>
<dbReference type="Proteomes" id="UP001301769">
    <property type="component" value="Unassembled WGS sequence"/>
</dbReference>
<keyword evidence="9" id="KW-1185">Reference proteome</keyword>
<keyword evidence="4" id="KW-0804">Transcription</keyword>
<dbReference type="PANTHER" id="PTHR13218:SF8">
    <property type="entry name" value="TRANSCRIPTION INITIATION FACTOR TFIID SUBUNIT 11"/>
    <property type="match status" value="1"/>
</dbReference>
<feature type="compositionally biased region" description="Polar residues" evidence="6">
    <location>
        <begin position="21"/>
        <end position="31"/>
    </location>
</feature>
<evidence type="ECO:0000313" key="9">
    <source>
        <dbReference type="Proteomes" id="UP001301769"/>
    </source>
</evidence>
<dbReference type="CDD" id="cd08048">
    <property type="entry name" value="HFD_TAF11"/>
    <property type="match status" value="1"/>
</dbReference>